<protein>
    <recommendedName>
        <fullName evidence="2">GYF domain-containing protein</fullName>
    </recommendedName>
</protein>
<dbReference type="FunFam" id="3.30.1490.40:FF:000007">
    <property type="entry name" value="GYF domain-containing protein"/>
    <property type="match status" value="1"/>
</dbReference>
<feature type="region of interest" description="Disordered" evidence="1">
    <location>
        <begin position="104"/>
        <end position="276"/>
    </location>
</feature>
<reference evidence="4" key="1">
    <citation type="journal article" date="2020" name="Nat. Commun.">
        <title>Genome assembly of wild tea tree DASZ reveals pedigree and selection history of tea varieties.</title>
        <authorList>
            <person name="Zhang W."/>
            <person name="Zhang Y."/>
            <person name="Qiu H."/>
            <person name="Guo Y."/>
            <person name="Wan H."/>
            <person name="Zhang X."/>
            <person name="Scossa F."/>
            <person name="Alseekh S."/>
            <person name="Zhang Q."/>
            <person name="Wang P."/>
            <person name="Xu L."/>
            <person name="Schmidt M.H."/>
            <person name="Jia X."/>
            <person name="Li D."/>
            <person name="Zhu A."/>
            <person name="Guo F."/>
            <person name="Chen W."/>
            <person name="Ni D."/>
            <person name="Usadel B."/>
            <person name="Fernie A.R."/>
            <person name="Wen W."/>
        </authorList>
    </citation>
    <scope>NUCLEOTIDE SEQUENCE [LARGE SCALE GENOMIC DNA]</scope>
    <source>
        <strain evidence="4">cv. G240</strain>
    </source>
</reference>
<dbReference type="Gene3D" id="3.30.1490.40">
    <property type="match status" value="1"/>
</dbReference>
<dbReference type="EMBL" id="JACBKZ010000010">
    <property type="protein sequence ID" value="KAF5939966.1"/>
    <property type="molecule type" value="Genomic_DNA"/>
</dbReference>
<proteinExistence type="predicted"/>
<dbReference type="InterPro" id="IPR035445">
    <property type="entry name" value="GYF-like_dom_sf"/>
</dbReference>
<dbReference type="PROSITE" id="PS50829">
    <property type="entry name" value="GYF"/>
    <property type="match status" value="1"/>
</dbReference>
<reference evidence="3 4" key="2">
    <citation type="submission" date="2020-07" db="EMBL/GenBank/DDBJ databases">
        <title>Genome assembly of wild tea tree DASZ reveals pedigree and selection history of tea varieties.</title>
        <authorList>
            <person name="Zhang W."/>
        </authorList>
    </citation>
    <scope>NUCLEOTIDE SEQUENCE [LARGE SCALE GENOMIC DNA]</scope>
    <source>
        <strain evidence="4">cv. G240</strain>
        <tissue evidence="3">Leaf</tissue>
    </source>
</reference>
<feature type="compositionally biased region" description="Basic and acidic residues" evidence="1">
    <location>
        <begin position="176"/>
        <end position="234"/>
    </location>
</feature>
<evidence type="ECO:0000313" key="3">
    <source>
        <dbReference type="EMBL" id="KAF5939966.1"/>
    </source>
</evidence>
<feature type="compositionally biased region" description="Basic and acidic residues" evidence="1">
    <location>
        <begin position="118"/>
        <end position="154"/>
    </location>
</feature>
<evidence type="ECO:0000259" key="2">
    <source>
        <dbReference type="PROSITE" id="PS50829"/>
    </source>
</evidence>
<name>A0A7J7GKM2_CAMSI</name>
<dbReference type="PANTHER" id="PTHR46992:SF1">
    <property type="entry name" value="GYF DOMAIN-CONTAINING PROTEIN"/>
    <property type="match status" value="1"/>
</dbReference>
<dbReference type="CDD" id="cd00072">
    <property type="entry name" value="GYF"/>
    <property type="match status" value="1"/>
</dbReference>
<dbReference type="Pfam" id="PF02213">
    <property type="entry name" value="GYF"/>
    <property type="match status" value="1"/>
</dbReference>
<feature type="compositionally biased region" description="Basic and acidic residues" evidence="1">
    <location>
        <begin position="247"/>
        <end position="257"/>
    </location>
</feature>
<dbReference type="InterPro" id="IPR003169">
    <property type="entry name" value="GYF"/>
</dbReference>
<organism evidence="3 4">
    <name type="scientific">Camellia sinensis</name>
    <name type="common">Tea plant</name>
    <name type="synonym">Thea sinensis</name>
    <dbReference type="NCBI Taxonomy" id="4442"/>
    <lineage>
        <taxon>Eukaryota</taxon>
        <taxon>Viridiplantae</taxon>
        <taxon>Streptophyta</taxon>
        <taxon>Embryophyta</taxon>
        <taxon>Tracheophyta</taxon>
        <taxon>Spermatophyta</taxon>
        <taxon>Magnoliopsida</taxon>
        <taxon>eudicotyledons</taxon>
        <taxon>Gunneridae</taxon>
        <taxon>Pentapetalae</taxon>
        <taxon>asterids</taxon>
        <taxon>Ericales</taxon>
        <taxon>Theaceae</taxon>
        <taxon>Camellia</taxon>
    </lineage>
</organism>
<keyword evidence="4" id="KW-1185">Reference proteome</keyword>
<comment type="caution">
    <text evidence="3">The sequence shown here is derived from an EMBL/GenBank/DDBJ whole genome shotgun (WGS) entry which is preliminary data.</text>
</comment>
<dbReference type="AlphaFoldDB" id="A0A7J7GKM2"/>
<accession>A0A7J7GKM2</accession>
<gene>
    <name evidence="3" type="ORF">HYC85_021133</name>
</gene>
<dbReference type="PANTHER" id="PTHR46992">
    <property type="entry name" value="GYF DOMAIN-CONTAINING PROTEIN"/>
    <property type="match status" value="1"/>
</dbReference>
<dbReference type="Proteomes" id="UP000593564">
    <property type="component" value="Unassembled WGS sequence"/>
</dbReference>
<feature type="compositionally biased region" description="Polar residues" evidence="1">
    <location>
        <begin position="235"/>
        <end position="245"/>
    </location>
</feature>
<feature type="domain" description="GYF" evidence="2">
    <location>
        <begin position="586"/>
        <end position="637"/>
    </location>
</feature>
<dbReference type="SMART" id="SM00444">
    <property type="entry name" value="GYF"/>
    <property type="match status" value="1"/>
</dbReference>
<sequence>MAEGKLNLPDDLLSSKPSDHSWTPKVVFWLCSSHENLALVRILSYKINTCLCWVDANTVEVSRGNDDEKVALGLLDDAKASESSIPLSPQWLYAKLSETKMEMRQPSSLSLGNPVDPNQKEGWRPEVPEDKRDWRKIATETDSSRRWREEERETGLLGRRDRRKTDRRVDNTPVRENTDNKALSSDRWHDVSNRSSAHDTRRDSKWSSRWGPDDKDKETRTEKRADAEKDDTHSDNQSFVSSNSRAAPDRDTDSRDKWRPRHRMEGNSSGPGSYRAAPGFGLERGRAEGSNMGFTIGRGRSSVSVVPLLLLKLTGLKVSLVNQCSSADTFCYPRGKLLDIYRRQKLDRYFDAIPDQMEEVPHVTQVTVIEPLAFVAPDAQEEGILGDIWKGKITSSGVLHSSFKKGRSTDDIADAGDLEPTNGKHGSLPSIITDEITDIFGVVGRDNTQQDDDCSTFNNEGPKMNLIYEGDINREGEVKVPAATIGMNADEAMTTISNRNNFCDVQEISGAHQNTHLKVADSAFTKHPSVDDIASAAVFDISTKLPDDSNSLFVSPSSEQSWSGNPLHFQGSHNEYQLEGCIPPEELSLFYRDPQGEIQGPFLGVDIISWFEQGFFGTDLPVRLSDAPEGMPFQELGEVMPHLKVIDGHAYSTNISSNVEQPGALEEKSGLGLPASAPVPEIAHSSDSIDHRWQLSGFDGLPDAACSVKNF</sequence>
<dbReference type="SUPFAM" id="SSF55277">
    <property type="entry name" value="GYF domain"/>
    <property type="match status" value="1"/>
</dbReference>
<evidence type="ECO:0000313" key="4">
    <source>
        <dbReference type="Proteomes" id="UP000593564"/>
    </source>
</evidence>
<evidence type="ECO:0000256" key="1">
    <source>
        <dbReference type="SAM" id="MobiDB-lite"/>
    </source>
</evidence>